<keyword evidence="11" id="KW-1185">Reference proteome</keyword>
<keyword evidence="4 8" id="KW-0028">Amino-acid biosynthesis</keyword>
<feature type="binding site" evidence="8">
    <location>
        <begin position="222"/>
        <end position="223"/>
    </location>
    <ligand>
        <name>substrate</name>
    </ligand>
</feature>
<evidence type="ECO:0000256" key="3">
    <source>
        <dbReference type="ARBA" id="ARBA00013080"/>
    </source>
</evidence>
<comment type="caution">
    <text evidence="10">The sequence shown here is derived from an EMBL/GenBank/DDBJ whole genome shotgun (WGS) entry which is preliminary data.</text>
</comment>
<organism evidence="10 11">
    <name type="scientific">Ruminococcus turbiniformis</name>
    <dbReference type="NCBI Taxonomy" id="2881258"/>
    <lineage>
        <taxon>Bacteria</taxon>
        <taxon>Bacillati</taxon>
        <taxon>Bacillota</taxon>
        <taxon>Clostridia</taxon>
        <taxon>Eubacteriales</taxon>
        <taxon>Oscillospiraceae</taxon>
        <taxon>Ruminococcus</taxon>
    </lineage>
</organism>
<dbReference type="Gene3D" id="3.10.310.10">
    <property type="entry name" value="Diaminopimelate Epimerase, Chain A, domain 1"/>
    <property type="match status" value="2"/>
</dbReference>
<accession>A0ABS8FWF6</accession>
<dbReference type="PANTHER" id="PTHR31689">
    <property type="entry name" value="DIAMINOPIMELATE EPIMERASE, CHLOROPLASTIC"/>
    <property type="match status" value="1"/>
</dbReference>
<evidence type="ECO:0000313" key="10">
    <source>
        <dbReference type="EMBL" id="MCC2254360.1"/>
    </source>
</evidence>
<feature type="site" description="Could be important to modulate the pK values of the two catalytic cysteine residues" evidence="8">
    <location>
        <position position="212"/>
    </location>
</feature>
<name>A0ABS8FWF6_9FIRM</name>
<dbReference type="EMBL" id="JAJEQX010000012">
    <property type="protein sequence ID" value="MCC2254360.1"/>
    <property type="molecule type" value="Genomic_DNA"/>
</dbReference>
<dbReference type="Proteomes" id="UP001198151">
    <property type="component" value="Unassembled WGS sequence"/>
</dbReference>
<dbReference type="NCBIfam" id="TIGR00652">
    <property type="entry name" value="DapF"/>
    <property type="match status" value="1"/>
</dbReference>
<evidence type="ECO:0000256" key="8">
    <source>
        <dbReference type="HAMAP-Rule" id="MF_00197"/>
    </source>
</evidence>
<keyword evidence="5 8" id="KW-0457">Lysine biosynthesis</keyword>
<feature type="binding site" evidence="8">
    <location>
        <begin position="72"/>
        <end position="73"/>
    </location>
    <ligand>
        <name>substrate</name>
    </ligand>
</feature>
<dbReference type="Pfam" id="PF01678">
    <property type="entry name" value="DAP_epimerase"/>
    <property type="match status" value="2"/>
</dbReference>
<feature type="active site" description="Proton donor" evidence="8">
    <location>
        <position position="71"/>
    </location>
</feature>
<feature type="site" description="Could be important to modulate the pK values of the two catalytic cysteine residues" evidence="8">
    <location>
        <position position="162"/>
    </location>
</feature>
<dbReference type="InterPro" id="IPR001653">
    <property type="entry name" value="DAP_epimerase_DapF"/>
</dbReference>
<comment type="function">
    <text evidence="8">Catalyzes the stereoinversion of LL-2,6-diaminopimelate (L,L-DAP) to meso-diaminopimelate (meso-DAP), a precursor of L-lysine and an essential component of the bacterial peptidoglycan.</text>
</comment>
<evidence type="ECO:0000256" key="4">
    <source>
        <dbReference type="ARBA" id="ARBA00022605"/>
    </source>
</evidence>
<protein>
    <recommendedName>
        <fullName evidence="3 8">Diaminopimelate epimerase</fullName>
        <shortName evidence="8">DAP epimerase</shortName>
        <ecNumber evidence="3 8">5.1.1.7</ecNumber>
    </recommendedName>
    <alternativeName>
        <fullName evidence="8">PLP-independent amino acid racemase</fullName>
    </alternativeName>
</protein>
<sequence>MRFTKMQGLGNDYVYVNCFKEKIEDPSGLAVKISDRHFGVGSDGLIMINPSDRADFEMEMYNADGSRGEMCGNGIRCVAKYVYDYGLTDKAQISVETLGGIKYLDLTVEDGKVSLVKVDMGKPELAPEKVPVKADGDSAVDEPIAVDRDEYRMTCVSMGNPHAVVFVDCDVRELPLEMIGPKFENHERFPNRVNTEFVRVLDRKTVEMRVWERGSGETLACGTGACAVAVACVLNGRTDDEVTVKLLGGDLLIQWDREKDTVFMTGPAKVVFEGEWPEE</sequence>
<dbReference type="HAMAP" id="MF_00197">
    <property type="entry name" value="DAP_epimerase"/>
    <property type="match status" value="1"/>
</dbReference>
<feature type="binding site" evidence="8">
    <location>
        <position position="160"/>
    </location>
    <ligand>
        <name>substrate</name>
    </ligand>
</feature>
<comment type="similarity">
    <text evidence="2 8">Belongs to the diaminopimelate epimerase family.</text>
</comment>
<dbReference type="PANTHER" id="PTHR31689:SF0">
    <property type="entry name" value="DIAMINOPIMELATE EPIMERASE"/>
    <property type="match status" value="1"/>
</dbReference>
<comment type="caution">
    <text evidence="8">Lacks conserved residue(s) required for the propagation of feature annotation.</text>
</comment>
<dbReference type="EC" id="5.1.1.7" evidence="3 8"/>
<evidence type="ECO:0000256" key="1">
    <source>
        <dbReference type="ARBA" id="ARBA00005196"/>
    </source>
</evidence>
<comment type="pathway">
    <text evidence="1 8">Amino-acid biosynthesis; L-lysine biosynthesis via DAP pathway; DL-2,6-diaminopimelate from LL-2,6-diaminopimelate: step 1/1.</text>
</comment>
<evidence type="ECO:0000256" key="7">
    <source>
        <dbReference type="ARBA" id="ARBA00051712"/>
    </source>
</evidence>
<reference evidence="10 11" key="1">
    <citation type="submission" date="2021-10" db="EMBL/GenBank/DDBJ databases">
        <title>Anaerobic single-cell dispensing facilitates the cultivation of human gut bacteria.</title>
        <authorList>
            <person name="Afrizal A."/>
        </authorList>
    </citation>
    <scope>NUCLEOTIDE SEQUENCE [LARGE SCALE GENOMIC DNA]</scope>
    <source>
        <strain evidence="10 11">CLA-AA-H200</strain>
    </source>
</reference>
<evidence type="ECO:0000313" key="11">
    <source>
        <dbReference type="Proteomes" id="UP001198151"/>
    </source>
</evidence>
<comment type="catalytic activity">
    <reaction evidence="7 8">
        <text>(2S,6S)-2,6-diaminopimelate = meso-2,6-diaminopimelate</text>
        <dbReference type="Rhea" id="RHEA:15393"/>
        <dbReference type="ChEBI" id="CHEBI:57609"/>
        <dbReference type="ChEBI" id="CHEBI:57791"/>
        <dbReference type="EC" id="5.1.1.7"/>
    </reaction>
</comment>
<evidence type="ECO:0000256" key="2">
    <source>
        <dbReference type="ARBA" id="ARBA00010219"/>
    </source>
</evidence>
<dbReference type="RefSeq" id="WP_227707502.1">
    <property type="nucleotide sequence ID" value="NZ_JAJEQX010000012.1"/>
</dbReference>
<comment type="subcellular location">
    <subcellularLocation>
        <location evidence="8">Cytoplasm</location>
    </subcellularLocation>
</comment>
<evidence type="ECO:0000256" key="5">
    <source>
        <dbReference type="ARBA" id="ARBA00023154"/>
    </source>
</evidence>
<dbReference type="PROSITE" id="PS01326">
    <property type="entry name" value="DAP_EPIMERASE"/>
    <property type="match status" value="1"/>
</dbReference>
<feature type="binding site" evidence="8">
    <location>
        <begin position="212"/>
        <end position="213"/>
    </location>
    <ligand>
        <name>substrate</name>
    </ligand>
</feature>
<evidence type="ECO:0000256" key="9">
    <source>
        <dbReference type="PROSITE-ProRule" id="PRU10125"/>
    </source>
</evidence>
<proteinExistence type="inferred from homology"/>
<feature type="binding site" evidence="8">
    <location>
        <position position="194"/>
    </location>
    <ligand>
        <name>substrate</name>
    </ligand>
</feature>
<feature type="active site" evidence="9">
    <location>
        <position position="71"/>
    </location>
</feature>
<keyword evidence="8" id="KW-0963">Cytoplasm</keyword>
<evidence type="ECO:0000256" key="6">
    <source>
        <dbReference type="ARBA" id="ARBA00023235"/>
    </source>
</evidence>
<feature type="binding site" evidence="8">
    <location>
        <position position="11"/>
    </location>
    <ligand>
        <name>substrate</name>
    </ligand>
</feature>
<comment type="subunit">
    <text evidence="8">Homodimer.</text>
</comment>
<dbReference type="SUPFAM" id="SSF54506">
    <property type="entry name" value="Diaminopimelate epimerase-like"/>
    <property type="match status" value="2"/>
</dbReference>
<keyword evidence="6 8" id="KW-0413">Isomerase</keyword>
<feature type="binding site" evidence="8">
    <location>
        <position position="62"/>
    </location>
    <ligand>
        <name>substrate</name>
    </ligand>
</feature>
<feature type="active site" description="Proton acceptor" evidence="8">
    <location>
        <position position="221"/>
    </location>
</feature>
<gene>
    <name evidence="8 10" type="primary">dapF</name>
    <name evidence="10" type="ORF">LKD70_07970</name>
</gene>
<dbReference type="InterPro" id="IPR018510">
    <property type="entry name" value="DAP_epimerase_AS"/>
</dbReference>
<dbReference type="GO" id="GO:0008837">
    <property type="term" value="F:diaminopimelate epimerase activity"/>
    <property type="evidence" value="ECO:0007669"/>
    <property type="project" value="UniProtKB-EC"/>
</dbReference>